<proteinExistence type="inferred from homology"/>
<dbReference type="InterPro" id="IPR036291">
    <property type="entry name" value="NAD(P)-bd_dom_sf"/>
</dbReference>
<accession>A0A1L9ST27</accession>
<organism evidence="4 5">
    <name type="scientific">Penicilliopsis zonata CBS 506.65</name>
    <dbReference type="NCBI Taxonomy" id="1073090"/>
    <lineage>
        <taxon>Eukaryota</taxon>
        <taxon>Fungi</taxon>
        <taxon>Dikarya</taxon>
        <taxon>Ascomycota</taxon>
        <taxon>Pezizomycotina</taxon>
        <taxon>Eurotiomycetes</taxon>
        <taxon>Eurotiomycetidae</taxon>
        <taxon>Eurotiales</taxon>
        <taxon>Aspergillaceae</taxon>
        <taxon>Penicilliopsis</taxon>
    </lineage>
</organism>
<keyword evidence="3" id="KW-0560">Oxidoreductase</keyword>
<evidence type="ECO:0000256" key="3">
    <source>
        <dbReference type="ARBA" id="ARBA00023002"/>
    </source>
</evidence>
<dbReference type="PRINTS" id="PR00081">
    <property type="entry name" value="GDHRDH"/>
</dbReference>
<dbReference type="SUPFAM" id="SSF51735">
    <property type="entry name" value="NAD(P)-binding Rossmann-fold domains"/>
    <property type="match status" value="1"/>
</dbReference>
<dbReference type="OrthoDB" id="191139at2759"/>
<evidence type="ECO:0000313" key="4">
    <source>
        <dbReference type="EMBL" id="OJJ50261.1"/>
    </source>
</evidence>
<dbReference type="STRING" id="1073090.A0A1L9ST27"/>
<comment type="similarity">
    <text evidence="1">Belongs to the short-chain dehydrogenases/reductases (SDR) family.</text>
</comment>
<dbReference type="VEuPathDB" id="FungiDB:ASPZODRAFT_149653"/>
<dbReference type="GO" id="GO:0016491">
    <property type="term" value="F:oxidoreductase activity"/>
    <property type="evidence" value="ECO:0007669"/>
    <property type="project" value="UniProtKB-KW"/>
</dbReference>
<dbReference type="Gene3D" id="3.40.50.720">
    <property type="entry name" value="NAD(P)-binding Rossmann-like Domain"/>
    <property type="match status" value="1"/>
</dbReference>
<reference evidence="5" key="1">
    <citation type="journal article" date="2017" name="Genome Biol.">
        <title>Comparative genomics reveals high biological diversity and specific adaptations in the industrially and medically important fungal genus Aspergillus.</title>
        <authorList>
            <person name="de Vries R.P."/>
            <person name="Riley R."/>
            <person name="Wiebenga A."/>
            <person name="Aguilar-Osorio G."/>
            <person name="Amillis S."/>
            <person name="Uchima C.A."/>
            <person name="Anderluh G."/>
            <person name="Asadollahi M."/>
            <person name="Askin M."/>
            <person name="Barry K."/>
            <person name="Battaglia E."/>
            <person name="Bayram O."/>
            <person name="Benocci T."/>
            <person name="Braus-Stromeyer S.A."/>
            <person name="Caldana C."/>
            <person name="Canovas D."/>
            <person name="Cerqueira G.C."/>
            <person name="Chen F."/>
            <person name="Chen W."/>
            <person name="Choi C."/>
            <person name="Clum A."/>
            <person name="Dos Santos R.A."/>
            <person name="Damasio A.R."/>
            <person name="Diallinas G."/>
            <person name="Emri T."/>
            <person name="Fekete E."/>
            <person name="Flipphi M."/>
            <person name="Freyberg S."/>
            <person name="Gallo A."/>
            <person name="Gournas C."/>
            <person name="Habgood R."/>
            <person name="Hainaut M."/>
            <person name="Harispe M.L."/>
            <person name="Henrissat B."/>
            <person name="Hilden K.S."/>
            <person name="Hope R."/>
            <person name="Hossain A."/>
            <person name="Karabika E."/>
            <person name="Karaffa L."/>
            <person name="Karanyi Z."/>
            <person name="Krasevec N."/>
            <person name="Kuo A."/>
            <person name="Kusch H."/>
            <person name="LaButti K."/>
            <person name="Lagendijk E.L."/>
            <person name="Lapidus A."/>
            <person name="Levasseur A."/>
            <person name="Lindquist E."/>
            <person name="Lipzen A."/>
            <person name="Logrieco A.F."/>
            <person name="MacCabe A."/>
            <person name="Maekelae M.R."/>
            <person name="Malavazi I."/>
            <person name="Melin P."/>
            <person name="Meyer V."/>
            <person name="Mielnichuk N."/>
            <person name="Miskei M."/>
            <person name="Molnar A.P."/>
            <person name="Mule G."/>
            <person name="Ngan C.Y."/>
            <person name="Orejas M."/>
            <person name="Orosz E."/>
            <person name="Ouedraogo J.P."/>
            <person name="Overkamp K.M."/>
            <person name="Park H.-S."/>
            <person name="Perrone G."/>
            <person name="Piumi F."/>
            <person name="Punt P.J."/>
            <person name="Ram A.F."/>
            <person name="Ramon A."/>
            <person name="Rauscher S."/>
            <person name="Record E."/>
            <person name="Riano-Pachon D.M."/>
            <person name="Robert V."/>
            <person name="Roehrig J."/>
            <person name="Ruller R."/>
            <person name="Salamov A."/>
            <person name="Salih N.S."/>
            <person name="Samson R.A."/>
            <person name="Sandor E."/>
            <person name="Sanguinetti M."/>
            <person name="Schuetze T."/>
            <person name="Sepcic K."/>
            <person name="Shelest E."/>
            <person name="Sherlock G."/>
            <person name="Sophianopoulou V."/>
            <person name="Squina F.M."/>
            <person name="Sun H."/>
            <person name="Susca A."/>
            <person name="Todd R.B."/>
            <person name="Tsang A."/>
            <person name="Unkles S.E."/>
            <person name="van de Wiele N."/>
            <person name="van Rossen-Uffink D."/>
            <person name="Oliveira J.V."/>
            <person name="Vesth T.C."/>
            <person name="Visser J."/>
            <person name="Yu J.-H."/>
            <person name="Zhou M."/>
            <person name="Andersen M.R."/>
            <person name="Archer D.B."/>
            <person name="Baker S.E."/>
            <person name="Benoit I."/>
            <person name="Brakhage A.A."/>
            <person name="Braus G.H."/>
            <person name="Fischer R."/>
            <person name="Frisvad J.C."/>
            <person name="Goldman G.H."/>
            <person name="Houbraken J."/>
            <person name="Oakley B."/>
            <person name="Pocsi I."/>
            <person name="Scazzocchio C."/>
            <person name="Seiboth B."/>
            <person name="vanKuyk P.A."/>
            <person name="Wortman J."/>
            <person name="Dyer P.S."/>
            <person name="Grigoriev I.V."/>
        </authorList>
    </citation>
    <scope>NUCLEOTIDE SEQUENCE [LARGE SCALE GENOMIC DNA]</scope>
    <source>
        <strain evidence="5">CBS 506.65</strain>
    </source>
</reference>
<gene>
    <name evidence="4" type="ORF">ASPZODRAFT_149653</name>
</gene>
<evidence type="ECO:0000256" key="1">
    <source>
        <dbReference type="ARBA" id="ARBA00006484"/>
    </source>
</evidence>
<evidence type="ECO:0000256" key="2">
    <source>
        <dbReference type="ARBA" id="ARBA00022857"/>
    </source>
</evidence>
<dbReference type="GeneID" id="34611972"/>
<evidence type="ECO:0000313" key="5">
    <source>
        <dbReference type="Proteomes" id="UP000184188"/>
    </source>
</evidence>
<dbReference type="InterPro" id="IPR002347">
    <property type="entry name" value="SDR_fam"/>
</dbReference>
<name>A0A1L9ST27_9EURO</name>
<protein>
    <recommendedName>
        <fullName evidence="6">Ketoreductase (KR) domain-containing protein</fullName>
    </recommendedName>
</protein>
<dbReference type="Proteomes" id="UP000184188">
    <property type="component" value="Unassembled WGS sequence"/>
</dbReference>
<evidence type="ECO:0008006" key="6">
    <source>
        <dbReference type="Google" id="ProtNLM"/>
    </source>
</evidence>
<dbReference type="RefSeq" id="XP_022584771.1">
    <property type="nucleotide sequence ID" value="XM_022725507.1"/>
</dbReference>
<sequence>MSIFQQIFPPSPTFTEKDIPDQTGRVFIITGGASGIGFEAVNLLYAQHAAVYIATRSVEKIKNAIETIKAQHPSSHGRLESLIVDLADLRTIKPAVLDFQQREPRLDVVVHNAGVMMPPRGSTTAQGHDLEMGTNCLGPFLLQHYLQDIMCRTAGTASPGSVRVVWLSSMLGVGTVPGGIEMEAATGGPVINTDPMKNYMQSKVGNVFLAHEVAQRLAADGILSVSVNPGLMKTDLQRHMPPLAGRIMKTFFKPAKWGAYTELYAALSPDLTLEHSGGHIIPWGRYCSRSIPEHIANGLKGESEGGTGTSEKFWQWCEGVTEEYQ</sequence>
<dbReference type="Pfam" id="PF00106">
    <property type="entry name" value="adh_short"/>
    <property type="match status" value="1"/>
</dbReference>
<keyword evidence="2" id="KW-0521">NADP</keyword>
<dbReference type="EMBL" id="KV878337">
    <property type="protein sequence ID" value="OJJ50261.1"/>
    <property type="molecule type" value="Genomic_DNA"/>
</dbReference>
<dbReference type="PANTHER" id="PTHR24320">
    <property type="entry name" value="RETINOL DEHYDROGENASE"/>
    <property type="match status" value="1"/>
</dbReference>
<dbReference type="PANTHER" id="PTHR24320:SF236">
    <property type="entry name" value="SHORT-CHAIN DEHYDROGENASE-RELATED"/>
    <property type="match status" value="1"/>
</dbReference>
<dbReference type="AlphaFoldDB" id="A0A1L9ST27"/>
<keyword evidence="5" id="KW-1185">Reference proteome</keyword>